<organism evidence="2 3">
    <name type="scientific">Candidatus Avipropionibacterium avicola</name>
    <dbReference type="NCBI Taxonomy" id="2840701"/>
    <lineage>
        <taxon>Bacteria</taxon>
        <taxon>Bacillati</taxon>
        <taxon>Actinomycetota</taxon>
        <taxon>Actinomycetes</taxon>
        <taxon>Propionibacteriales</taxon>
        <taxon>Propionibacteriaceae</taxon>
        <taxon>Propionibacteriaceae incertae sedis</taxon>
        <taxon>Candidatus Avipropionibacterium</taxon>
    </lineage>
</organism>
<evidence type="ECO:0000313" key="2">
    <source>
        <dbReference type="EMBL" id="HIT76755.1"/>
    </source>
</evidence>
<dbReference type="EMBL" id="DVLP01000414">
    <property type="protein sequence ID" value="HIT76755.1"/>
    <property type="molecule type" value="Genomic_DNA"/>
</dbReference>
<reference evidence="2" key="2">
    <citation type="journal article" date="2021" name="PeerJ">
        <title>Extensive microbial diversity within the chicken gut microbiome revealed by metagenomics and culture.</title>
        <authorList>
            <person name="Gilroy R."/>
            <person name="Ravi A."/>
            <person name="Getino M."/>
            <person name="Pursley I."/>
            <person name="Horton D.L."/>
            <person name="Alikhan N.F."/>
            <person name="Baker D."/>
            <person name="Gharbi K."/>
            <person name="Hall N."/>
            <person name="Watson M."/>
            <person name="Adriaenssens E.M."/>
            <person name="Foster-Nyarko E."/>
            <person name="Jarju S."/>
            <person name="Secka A."/>
            <person name="Antonio M."/>
            <person name="Oren A."/>
            <person name="Chaudhuri R.R."/>
            <person name="La Ragione R."/>
            <person name="Hildebrand F."/>
            <person name="Pallen M.J."/>
        </authorList>
    </citation>
    <scope>NUCLEOTIDE SEQUENCE</scope>
    <source>
        <strain evidence="2">ChiGjej1B1-24693</strain>
    </source>
</reference>
<dbReference type="SUPFAM" id="SSF53474">
    <property type="entry name" value="alpha/beta-Hydrolases"/>
    <property type="match status" value="1"/>
</dbReference>
<dbReference type="InterPro" id="IPR029058">
    <property type="entry name" value="AB_hydrolase_fold"/>
</dbReference>
<feature type="domain" description="AB hydrolase-1" evidence="1">
    <location>
        <begin position="96"/>
        <end position="317"/>
    </location>
</feature>
<evidence type="ECO:0000259" key="1">
    <source>
        <dbReference type="Pfam" id="PF12697"/>
    </source>
</evidence>
<dbReference type="Gene3D" id="3.40.50.1820">
    <property type="entry name" value="alpha/beta hydrolase"/>
    <property type="match status" value="1"/>
</dbReference>
<dbReference type="PRINTS" id="PR00111">
    <property type="entry name" value="ABHYDROLASE"/>
</dbReference>
<dbReference type="PANTHER" id="PTHR43689:SF8">
    <property type="entry name" value="ALPHA_BETA-HYDROLASES SUPERFAMILY PROTEIN"/>
    <property type="match status" value="1"/>
</dbReference>
<dbReference type="Pfam" id="PF12697">
    <property type="entry name" value="Abhydrolase_6"/>
    <property type="match status" value="1"/>
</dbReference>
<name>A0A9D1KNI3_9ACTN</name>
<dbReference type="InterPro" id="IPR000073">
    <property type="entry name" value="AB_hydrolase_1"/>
</dbReference>
<keyword evidence="2" id="KW-0378">Hydrolase</keyword>
<dbReference type="AlphaFoldDB" id="A0A9D1KNI3"/>
<accession>A0A9D1KNI3</accession>
<sequence length="333" mass="35785">MNNKPKRHGRRILITVAALAAAWLVIDKAVALVSPPPAVGGWRSEAGYASYRASYDAAMATLPTPTRTHDVRTTYGIVRVYEWAADTDADEDALPVVLLPGIRSGTPMWGENLTHWLGKRTLYAMDAIGDAGLSTQAIPFESFDHQVGWVEQALAGLDLAGVHLVGHSFGGATAATVAVHHPGRIASLTLLEPVMVLEAFPASTYLWSALLLLPAPQAWKDRALAEIGGVSIEEVRERTPVSVMIDEGSTHYAATTQTPRTLTDQEWRGLSMPVRVDIASDKSLAGGQDAAERARKLGVDTVTIWPGTTHSLPMQAAEPLGTELNAYWGSHDE</sequence>
<dbReference type="GO" id="GO:0016787">
    <property type="term" value="F:hydrolase activity"/>
    <property type="evidence" value="ECO:0007669"/>
    <property type="project" value="UniProtKB-KW"/>
</dbReference>
<dbReference type="PANTHER" id="PTHR43689">
    <property type="entry name" value="HYDROLASE"/>
    <property type="match status" value="1"/>
</dbReference>
<reference evidence="2" key="1">
    <citation type="submission" date="2020-10" db="EMBL/GenBank/DDBJ databases">
        <authorList>
            <person name="Gilroy R."/>
        </authorList>
    </citation>
    <scope>NUCLEOTIDE SEQUENCE</scope>
    <source>
        <strain evidence="2">ChiGjej1B1-24693</strain>
    </source>
</reference>
<protein>
    <submittedName>
        <fullName evidence="2">Alpha/beta fold hydrolase</fullName>
    </submittedName>
</protein>
<gene>
    <name evidence="2" type="ORF">IAA98_14340</name>
</gene>
<evidence type="ECO:0000313" key="3">
    <source>
        <dbReference type="Proteomes" id="UP000886842"/>
    </source>
</evidence>
<dbReference type="Proteomes" id="UP000886842">
    <property type="component" value="Unassembled WGS sequence"/>
</dbReference>
<proteinExistence type="predicted"/>
<comment type="caution">
    <text evidence="2">The sequence shown here is derived from an EMBL/GenBank/DDBJ whole genome shotgun (WGS) entry which is preliminary data.</text>
</comment>